<evidence type="ECO:0000313" key="23">
    <source>
        <dbReference type="Proteomes" id="UP000347681"/>
    </source>
</evidence>
<dbReference type="GO" id="GO:0005354">
    <property type="term" value="F:galactose transmembrane transporter activity"/>
    <property type="evidence" value="ECO:0007669"/>
    <property type="project" value="InterPro"/>
</dbReference>
<evidence type="ECO:0000256" key="5">
    <source>
        <dbReference type="ARBA" id="ARBA00022475"/>
    </source>
</evidence>
<dbReference type="EMBL" id="VVYY01000025">
    <property type="protein sequence ID" value="KAA5393454.1"/>
    <property type="molecule type" value="Genomic_DNA"/>
</dbReference>
<dbReference type="InterPro" id="IPR005964">
    <property type="entry name" value="Glc/Gal_transptr_bac"/>
</dbReference>
<keyword evidence="9 11" id="KW-1133">Transmembrane helix</keyword>
<dbReference type="InterPro" id="IPR050375">
    <property type="entry name" value="MFS_TsgA-like"/>
</dbReference>
<reference evidence="23 24" key="2">
    <citation type="journal article" date="2019" name="Nat. Med.">
        <title>A library of human gut bacterial isolates paired with longitudinal multiomics data enables mechanistic microbiome research.</title>
        <authorList>
            <person name="Poyet M."/>
            <person name="Groussin M."/>
            <person name="Gibbons S.M."/>
            <person name="Avila-Pacheco J."/>
            <person name="Jiang X."/>
            <person name="Kearney S.M."/>
            <person name="Perrotta A.R."/>
            <person name="Berdy B."/>
            <person name="Zhao S."/>
            <person name="Lieberman T.D."/>
            <person name="Swanson P.K."/>
            <person name="Smith M."/>
            <person name="Roesemann S."/>
            <person name="Alexander J.E."/>
            <person name="Rich S.A."/>
            <person name="Livny J."/>
            <person name="Vlamakis H."/>
            <person name="Clish C."/>
            <person name="Bullock K."/>
            <person name="Deik A."/>
            <person name="Scott J."/>
            <person name="Pierce K.A."/>
            <person name="Xavier R.J."/>
            <person name="Alm E.J."/>
        </authorList>
    </citation>
    <scope>NUCLEOTIDE SEQUENCE [LARGE SCALE GENOMIC DNA]</scope>
    <source>
        <strain evidence="15 25">BIOML-A1</strain>
        <strain evidence="12 26">BIOML-A25</strain>
        <strain evidence="16 24">BIOML-A4</strain>
        <strain evidence="14 23">BIOML-A5</strain>
        <strain evidence="13">BIOML-A8</strain>
    </source>
</reference>
<evidence type="ECO:0000256" key="4">
    <source>
        <dbReference type="ARBA" id="ARBA00022448"/>
    </source>
</evidence>
<feature type="transmembrane region" description="Helical" evidence="11">
    <location>
        <begin position="278"/>
        <end position="296"/>
    </location>
</feature>
<evidence type="ECO:0000256" key="3">
    <source>
        <dbReference type="ARBA" id="ARBA00009120"/>
    </source>
</evidence>
<feature type="transmembrane region" description="Helical" evidence="11">
    <location>
        <begin position="75"/>
        <end position="93"/>
    </location>
</feature>
<evidence type="ECO:0000313" key="21">
    <source>
        <dbReference type="Proteomes" id="UP000283678"/>
    </source>
</evidence>
<dbReference type="InterPro" id="IPR011701">
    <property type="entry name" value="MFS"/>
</dbReference>
<evidence type="ECO:0000256" key="11">
    <source>
        <dbReference type="SAM" id="Phobius"/>
    </source>
</evidence>
<comment type="function">
    <text evidence="1">Intake of glucose and galactose.</text>
</comment>
<dbReference type="Proteomes" id="UP000294527">
    <property type="component" value="Unassembled WGS sequence"/>
</dbReference>
<evidence type="ECO:0000256" key="2">
    <source>
        <dbReference type="ARBA" id="ARBA00004429"/>
    </source>
</evidence>
<comment type="subcellular location">
    <subcellularLocation>
        <location evidence="2">Cell inner membrane</location>
        <topology evidence="2">Multi-pass membrane protein</topology>
    </subcellularLocation>
</comment>
<evidence type="ECO:0000256" key="10">
    <source>
        <dbReference type="ARBA" id="ARBA00023136"/>
    </source>
</evidence>
<evidence type="ECO:0000313" key="17">
    <source>
        <dbReference type="EMBL" id="MBV3125257.1"/>
    </source>
</evidence>
<feature type="transmembrane region" description="Helical" evidence="11">
    <location>
        <begin position="392"/>
        <end position="412"/>
    </location>
</feature>
<dbReference type="EMBL" id="JAHOAX010000025">
    <property type="protein sequence ID" value="MBV3125257.1"/>
    <property type="molecule type" value="Genomic_DNA"/>
</dbReference>
<dbReference type="Proteomes" id="UP000481700">
    <property type="component" value="Unassembled WGS sequence"/>
</dbReference>
<feature type="transmembrane region" description="Helical" evidence="11">
    <location>
        <begin position="366"/>
        <end position="386"/>
    </location>
</feature>
<dbReference type="Proteomes" id="UP000500949">
    <property type="component" value="Chromosome"/>
</dbReference>
<dbReference type="InterPro" id="IPR036259">
    <property type="entry name" value="MFS_trans_sf"/>
</dbReference>
<gene>
    <name evidence="14" type="primary">fucP</name>
    <name evidence="19" type="ORF">DWW04_21985</name>
    <name evidence="20" type="ORF">E1I98_19040</name>
    <name evidence="13" type="ORF">F2Y44_19080</name>
    <name evidence="16" type="ORF">F2Y51_19935</name>
    <name evidence="15" type="ORF">F2Y58_20430</name>
    <name evidence="14" type="ORF">F2Y61_00015</name>
    <name evidence="12" type="ORF">F2Z07_18930</name>
    <name evidence="18" type="ORF">GKD17_17485</name>
    <name evidence="17" type="ORF">KSU80_19085</name>
</gene>
<feature type="transmembrane region" description="Helical" evidence="11">
    <location>
        <begin position="99"/>
        <end position="116"/>
    </location>
</feature>
<dbReference type="SUPFAM" id="SSF103473">
    <property type="entry name" value="MFS general substrate transporter"/>
    <property type="match status" value="1"/>
</dbReference>
<dbReference type="Proteomes" id="UP000441162">
    <property type="component" value="Unassembled WGS sequence"/>
</dbReference>
<keyword evidence="7" id="KW-0762">Sugar transport</keyword>
<dbReference type="eggNOG" id="COG0738">
    <property type="taxonomic scope" value="Bacteria"/>
</dbReference>
<dbReference type="Pfam" id="PF07690">
    <property type="entry name" value="MFS_1"/>
    <property type="match status" value="1"/>
</dbReference>
<dbReference type="GO" id="GO:1904659">
    <property type="term" value="P:D-glucose transmembrane transport"/>
    <property type="evidence" value="ECO:0007669"/>
    <property type="project" value="InterPro"/>
</dbReference>
<dbReference type="Proteomes" id="UP000347681">
    <property type="component" value="Unassembled WGS sequence"/>
</dbReference>
<feature type="transmembrane region" description="Helical" evidence="11">
    <location>
        <begin position="308"/>
        <end position="329"/>
    </location>
</feature>
<dbReference type="RefSeq" id="WP_007831438.1">
    <property type="nucleotide sequence ID" value="NZ_BQOA01000001.1"/>
</dbReference>
<keyword evidence="10 11" id="KW-0472">Membrane</keyword>
<feature type="transmembrane region" description="Helical" evidence="11">
    <location>
        <begin position="244"/>
        <end position="266"/>
    </location>
</feature>
<dbReference type="Proteomes" id="UP000777173">
    <property type="component" value="Unassembled WGS sequence"/>
</dbReference>
<dbReference type="NCBIfam" id="TIGR01272">
    <property type="entry name" value="gluP"/>
    <property type="match status" value="1"/>
</dbReference>
<dbReference type="GeneID" id="93448464"/>
<evidence type="ECO:0000313" key="22">
    <source>
        <dbReference type="Proteomes" id="UP000294527"/>
    </source>
</evidence>
<dbReference type="NCBIfam" id="TIGR00885">
    <property type="entry name" value="fucP"/>
    <property type="match status" value="1"/>
</dbReference>
<evidence type="ECO:0000313" key="14">
    <source>
        <dbReference type="EMBL" id="KAA5386254.1"/>
    </source>
</evidence>
<dbReference type="EMBL" id="CP046176">
    <property type="protein sequence ID" value="QJR78040.1"/>
    <property type="molecule type" value="Genomic_DNA"/>
</dbReference>
<evidence type="ECO:0000256" key="1">
    <source>
        <dbReference type="ARBA" id="ARBA00003321"/>
    </source>
</evidence>
<keyword evidence="6" id="KW-0997">Cell inner membrane</keyword>
<dbReference type="GO" id="GO:0055056">
    <property type="term" value="F:D-glucose transmembrane transporter activity"/>
    <property type="evidence" value="ECO:0007669"/>
    <property type="project" value="InterPro"/>
</dbReference>
<dbReference type="PANTHER" id="PTHR43702">
    <property type="entry name" value="L-FUCOSE-PROTON SYMPORTER"/>
    <property type="match status" value="1"/>
</dbReference>
<sequence>MKNKTYYVPLMLIFCLFFLWAISSNLLPTMIRQLMKTCELNAFEASFTETAYWLAYFICPIPIAMFMKKYSYKSGIIFGLLLAACGGLLFFPAAMLKEYWAYLCIFFIIATGMCFLETAANPYVTALGDPESAPRRLNLAQSFNGLGAFIAAMFLSKLILSGNHYTRNTLPASFPGGWEGYIQTETDAMKLPYLLLAMLLIVIAIIFIFSKLPKIKEGNTMEGVEYKGEKLIDFGVLKRSHLRWGVIAQFFYNGGQTAINSLFLVYCCTYAELPENTATTFFGLYMLAFLAGRWTGTLLMVKFRPQDMLLVYALINVLLCIVVVCFGGWTGLYAMLGISFFMSIMYPTQFSLALTDLGSNTKSGSAFLVMAIVGNACLPQLTAYVMHLNEHIYYIAYAIPMICFLFCAYYGWKGYKVID</sequence>
<organism evidence="14 23">
    <name type="scientific">Phocaeicola dorei</name>
    <dbReference type="NCBI Taxonomy" id="357276"/>
    <lineage>
        <taxon>Bacteria</taxon>
        <taxon>Pseudomonadati</taxon>
        <taxon>Bacteroidota</taxon>
        <taxon>Bacteroidia</taxon>
        <taxon>Bacteroidales</taxon>
        <taxon>Bacteroidaceae</taxon>
        <taxon>Phocaeicola</taxon>
    </lineage>
</organism>
<dbReference type="EMBL" id="VVZA01000026">
    <property type="protein sequence ID" value="KAA5401991.1"/>
    <property type="molecule type" value="Genomic_DNA"/>
</dbReference>
<dbReference type="EMBL" id="VVZV01000027">
    <property type="protein sequence ID" value="KAA5315570.1"/>
    <property type="molecule type" value="Genomic_DNA"/>
</dbReference>
<evidence type="ECO:0000313" key="12">
    <source>
        <dbReference type="EMBL" id="KAA5315570.1"/>
    </source>
</evidence>
<dbReference type="KEGG" id="bdo:EL88_17220"/>
<reference evidence="17" key="5">
    <citation type="submission" date="2021-06" db="EMBL/GenBank/DDBJ databases">
        <title>Collection of gut derived symbiotic bacterial strains cultured from healthy donors.</title>
        <authorList>
            <person name="Lin H."/>
            <person name="Littmann E."/>
            <person name="Pamer E.G."/>
        </authorList>
    </citation>
    <scope>NUCLEOTIDE SEQUENCE</scope>
    <source>
        <strain evidence="17">MSK.5.10</strain>
    </source>
</reference>
<comment type="similarity">
    <text evidence="3">Belongs to the major facilitator superfamily. FHS transporter (TC 2.A.1.7) family.</text>
</comment>
<reference evidence="20 22" key="3">
    <citation type="journal article" date="2019" name="Nat. Microbiol.">
        <title>Genomic variation and strain-specific functional adaptation in the human gut microbiome during early life.</title>
        <authorList>
            <person name="Vatanen T."/>
            <person name="Plichta D.R."/>
            <person name="Somani J."/>
            <person name="Munch P.C."/>
            <person name="Arthur T.D."/>
            <person name="Hall A.B."/>
            <person name="Rudolf S."/>
            <person name="Oakeley E.J."/>
            <person name="Ke X."/>
            <person name="Young R.A."/>
            <person name="Haiser H.J."/>
            <person name="Kolde R."/>
            <person name="Yassour M."/>
            <person name="Luopajarvi K."/>
            <person name="Siljander H."/>
            <person name="Virtanen S.M."/>
            <person name="Ilonen J."/>
            <person name="Uibo R."/>
            <person name="Tillmann V."/>
            <person name="Mokurov S."/>
            <person name="Dorshakova N."/>
            <person name="Porter J.A."/>
            <person name="McHardy A.C."/>
            <person name="Lahdesmaki H."/>
            <person name="Vlamakis H."/>
            <person name="Huttenhower C."/>
            <person name="Knip M."/>
            <person name="Xavier R.J."/>
        </authorList>
    </citation>
    <scope>NUCLEOTIDE SEQUENCE [LARGE SCALE GENOMIC DNA]</scope>
    <source>
        <strain evidence="20 22">RJX1047</strain>
    </source>
</reference>
<evidence type="ECO:0000313" key="25">
    <source>
        <dbReference type="Proteomes" id="UP000481616"/>
    </source>
</evidence>
<keyword evidence="5" id="KW-1003">Cell membrane</keyword>
<dbReference type="PANTHER" id="PTHR43702:SF3">
    <property type="entry name" value="PROTEIN TSGA"/>
    <property type="match status" value="1"/>
</dbReference>
<evidence type="ECO:0000313" key="13">
    <source>
        <dbReference type="EMBL" id="KAA5380787.1"/>
    </source>
</evidence>
<keyword evidence="8 11" id="KW-0812">Transmembrane</keyword>
<evidence type="ECO:0000256" key="8">
    <source>
        <dbReference type="ARBA" id="ARBA00022692"/>
    </source>
</evidence>
<keyword evidence="4" id="KW-0813">Transport</keyword>
<feature type="transmembrane region" description="Helical" evidence="11">
    <location>
        <begin position="6"/>
        <end position="27"/>
    </location>
</feature>
<accession>A0A076IVX3</accession>
<evidence type="ECO:0000313" key="15">
    <source>
        <dbReference type="EMBL" id="KAA5393454.1"/>
    </source>
</evidence>
<evidence type="ECO:0000313" key="27">
    <source>
        <dbReference type="Proteomes" id="UP000500949"/>
    </source>
</evidence>
<dbReference type="EMBL" id="QRZL01000038">
    <property type="protein sequence ID" value="RGV68749.1"/>
    <property type="molecule type" value="Genomic_DNA"/>
</dbReference>
<evidence type="ECO:0000313" key="16">
    <source>
        <dbReference type="EMBL" id="KAA5401991.1"/>
    </source>
</evidence>
<dbReference type="Proteomes" id="UP000481616">
    <property type="component" value="Unassembled WGS sequence"/>
</dbReference>
<dbReference type="GO" id="GO:0005886">
    <property type="term" value="C:plasma membrane"/>
    <property type="evidence" value="ECO:0007669"/>
    <property type="project" value="UniProtKB-SubCell"/>
</dbReference>
<name>A0A076IVX3_9BACT</name>
<dbReference type="AlphaFoldDB" id="A0A076IVX3"/>
<reference evidence="18 27" key="4">
    <citation type="submission" date="2019-11" db="EMBL/GenBank/DDBJ databases">
        <title>Complete genome sequence of Bacteroides dorei DSM 17855.</title>
        <authorList>
            <person name="Russell J.T."/>
        </authorList>
    </citation>
    <scope>NUCLEOTIDE SEQUENCE [LARGE SCALE GENOMIC DNA]</scope>
    <source>
        <strain evidence="18 27">DSM 17855</strain>
    </source>
</reference>
<dbReference type="Gene3D" id="1.20.1250.20">
    <property type="entry name" value="MFS general substrate transporter like domains"/>
    <property type="match status" value="2"/>
</dbReference>
<evidence type="ECO:0000313" key="24">
    <source>
        <dbReference type="Proteomes" id="UP000441162"/>
    </source>
</evidence>
<feature type="transmembrane region" description="Helical" evidence="11">
    <location>
        <begin position="191"/>
        <end position="209"/>
    </location>
</feature>
<evidence type="ECO:0000313" key="20">
    <source>
        <dbReference type="EMBL" id="TDA73444.1"/>
    </source>
</evidence>
<dbReference type="EMBL" id="VVZB01000001">
    <property type="protein sequence ID" value="KAA5386254.1"/>
    <property type="molecule type" value="Genomic_DNA"/>
</dbReference>
<evidence type="ECO:0000313" key="18">
    <source>
        <dbReference type="EMBL" id="QJR78040.1"/>
    </source>
</evidence>
<dbReference type="Proteomes" id="UP000283678">
    <property type="component" value="Unassembled WGS sequence"/>
</dbReference>
<dbReference type="EMBL" id="VVZE01000026">
    <property type="protein sequence ID" value="KAA5380787.1"/>
    <property type="molecule type" value="Genomic_DNA"/>
</dbReference>
<reference evidence="19 21" key="1">
    <citation type="submission" date="2018-08" db="EMBL/GenBank/DDBJ databases">
        <title>A genome reference for cultivated species of the human gut microbiota.</title>
        <authorList>
            <person name="Zou Y."/>
            <person name="Xue W."/>
            <person name="Luo G."/>
        </authorList>
    </citation>
    <scope>NUCLEOTIDE SEQUENCE [LARGE SCALE GENOMIC DNA]</scope>
    <source>
        <strain evidence="19 21">AF14-1AC</strain>
    </source>
</reference>
<evidence type="ECO:0000313" key="19">
    <source>
        <dbReference type="EMBL" id="RGV68749.1"/>
    </source>
</evidence>
<evidence type="ECO:0000256" key="7">
    <source>
        <dbReference type="ARBA" id="ARBA00022597"/>
    </source>
</evidence>
<dbReference type="InterPro" id="IPR005275">
    <property type="entry name" value="Lfuc_symporter_FucP"/>
</dbReference>
<proteinExistence type="inferred from homology"/>
<dbReference type="EMBL" id="SLTU01000002">
    <property type="protein sequence ID" value="TDA73444.1"/>
    <property type="molecule type" value="Genomic_DNA"/>
</dbReference>
<protein>
    <submittedName>
        <fullName evidence="14">L-fucose:H+ symporter permease</fullName>
    </submittedName>
</protein>
<feature type="transmembrane region" description="Helical" evidence="11">
    <location>
        <begin position="335"/>
        <end position="354"/>
    </location>
</feature>
<feature type="transmembrane region" description="Helical" evidence="11">
    <location>
        <begin position="137"/>
        <end position="160"/>
    </location>
</feature>
<dbReference type="CDD" id="cd17394">
    <property type="entry name" value="MFS_FucP_like"/>
    <property type="match status" value="1"/>
</dbReference>
<evidence type="ECO:0000256" key="9">
    <source>
        <dbReference type="ARBA" id="ARBA00022989"/>
    </source>
</evidence>
<evidence type="ECO:0000313" key="26">
    <source>
        <dbReference type="Proteomes" id="UP000481700"/>
    </source>
</evidence>
<dbReference type="GO" id="GO:0015535">
    <property type="term" value="F:fucose:proton symporter activity"/>
    <property type="evidence" value="ECO:0007669"/>
    <property type="project" value="InterPro"/>
</dbReference>
<evidence type="ECO:0000256" key="6">
    <source>
        <dbReference type="ARBA" id="ARBA00022519"/>
    </source>
</evidence>